<dbReference type="PANTHER" id="PTHR41913:SF1">
    <property type="entry name" value="DUF1684 DOMAIN-CONTAINING PROTEIN"/>
    <property type="match status" value="1"/>
</dbReference>
<feature type="chain" id="PRO_5015744345" description="DUF1684 domain-containing protein" evidence="1">
    <location>
        <begin position="19"/>
        <end position="202"/>
    </location>
</feature>
<keyword evidence="3" id="KW-1185">Reference proteome</keyword>
<name>A0A2U0I0L4_9FLAO</name>
<comment type="caution">
    <text evidence="2">The sequence shown here is derived from an EMBL/GenBank/DDBJ whole genome shotgun (WGS) entry which is preliminary data.</text>
</comment>
<proteinExistence type="predicted"/>
<dbReference type="EMBL" id="QEHR01000005">
    <property type="protein sequence ID" value="PVW14530.1"/>
    <property type="molecule type" value="Genomic_DNA"/>
</dbReference>
<dbReference type="Proteomes" id="UP000245962">
    <property type="component" value="Unassembled WGS sequence"/>
</dbReference>
<reference evidence="2 3" key="1">
    <citation type="submission" date="2018-04" db="EMBL/GenBank/DDBJ databases">
        <title>Marixanthomonas spongiae HN-E44 sp. nov., isolated from a marine sponge.</title>
        <authorList>
            <person name="Luo L."/>
            <person name="Zhuang L."/>
        </authorList>
    </citation>
    <scope>NUCLEOTIDE SEQUENCE [LARGE SCALE GENOMIC DNA]</scope>
    <source>
        <strain evidence="2 3">HN-E44</strain>
    </source>
</reference>
<evidence type="ECO:0000313" key="2">
    <source>
        <dbReference type="EMBL" id="PVW14530.1"/>
    </source>
</evidence>
<evidence type="ECO:0000313" key="3">
    <source>
        <dbReference type="Proteomes" id="UP000245962"/>
    </source>
</evidence>
<evidence type="ECO:0008006" key="4">
    <source>
        <dbReference type="Google" id="ProtNLM"/>
    </source>
</evidence>
<evidence type="ECO:0000256" key="1">
    <source>
        <dbReference type="SAM" id="SignalP"/>
    </source>
</evidence>
<feature type="signal peptide" evidence="1">
    <location>
        <begin position="1"/>
        <end position="18"/>
    </location>
</feature>
<organism evidence="2 3">
    <name type="scientific">Marixanthomonas spongiae</name>
    <dbReference type="NCBI Taxonomy" id="2174845"/>
    <lineage>
        <taxon>Bacteria</taxon>
        <taxon>Pseudomonadati</taxon>
        <taxon>Bacteroidota</taxon>
        <taxon>Flavobacteriia</taxon>
        <taxon>Flavobacteriales</taxon>
        <taxon>Flavobacteriaceae</taxon>
        <taxon>Marixanthomonas</taxon>
    </lineage>
</organism>
<dbReference type="AlphaFoldDB" id="A0A2U0I0L4"/>
<keyword evidence="1" id="KW-0732">Signal</keyword>
<gene>
    <name evidence="2" type="ORF">DDV96_08335</name>
</gene>
<protein>
    <recommendedName>
        <fullName evidence="4">DUF1684 domain-containing protein</fullName>
    </recommendedName>
</protein>
<dbReference type="RefSeq" id="WP_116694303.1">
    <property type="nucleotide sequence ID" value="NZ_QEHR01000005.1"/>
</dbReference>
<dbReference type="OrthoDB" id="5493262at2"/>
<dbReference type="InterPro" id="IPR012467">
    <property type="entry name" value="DUF1684"/>
</dbReference>
<accession>A0A2U0I0L4</accession>
<dbReference type="Pfam" id="PF07920">
    <property type="entry name" value="DUF1684"/>
    <property type="match status" value="1"/>
</dbReference>
<dbReference type="PANTHER" id="PTHR41913">
    <property type="entry name" value="DUF1684 DOMAIN-CONTAINING PROTEIN"/>
    <property type="match status" value="1"/>
</dbReference>
<sequence>MKQFLSLIFLLICFFPFAQTDKELIEEIETYHASENKTFASAETTILTKKDFKIFKELEFYPINLKYRVEATFIRTPNETPFLMPTTTDRLPEYVKYGEAHFTLDGQKLKLNLYQNTQPYDEPGYEDYLFLPFTDLTSGDGSYGGGRFLDAKIPEGDTIILNFNKAYNPYCAYNARYSCPIPPKENNLSVRIEAGVKDFKKH</sequence>